<feature type="chain" id="PRO_5014422968" description="Extracellular membrane protein CFEM domain-containing protein" evidence="1">
    <location>
        <begin position="20"/>
        <end position="172"/>
    </location>
</feature>
<feature type="signal peptide" evidence="1">
    <location>
        <begin position="1"/>
        <end position="19"/>
    </location>
</feature>
<organism evidence="2 3">
    <name type="scientific">Hyaloscypha hepaticicola</name>
    <dbReference type="NCBI Taxonomy" id="2082293"/>
    <lineage>
        <taxon>Eukaryota</taxon>
        <taxon>Fungi</taxon>
        <taxon>Dikarya</taxon>
        <taxon>Ascomycota</taxon>
        <taxon>Pezizomycotina</taxon>
        <taxon>Leotiomycetes</taxon>
        <taxon>Helotiales</taxon>
        <taxon>Hyaloscyphaceae</taxon>
        <taxon>Hyaloscypha</taxon>
    </lineage>
</organism>
<sequence length="172" mass="18747">MYLEFVLAIFLATFPIISAVTQGWSIGYSECVATAGCSWGWGDGDYHCVCIDDPQWQSNVPYLASFFTNPSFQGSELKVYGEYKQCINLPEAWSQASISMTSNAISGQEVICCVFTASNCNFQNNAYTPVPADVAMFLGVYKDGGVKSLVCSCWKDAQSWCASWVPPISGST</sequence>
<dbReference type="Proteomes" id="UP000235672">
    <property type="component" value="Unassembled WGS sequence"/>
</dbReference>
<name>A0A2J6PMU0_9HELO</name>
<dbReference type="AlphaFoldDB" id="A0A2J6PMU0"/>
<gene>
    <name evidence="2" type="ORF">NA56DRAFT_664085</name>
</gene>
<dbReference type="OrthoDB" id="3447690at2759"/>
<keyword evidence="1" id="KW-0732">Signal</keyword>
<evidence type="ECO:0000313" key="2">
    <source>
        <dbReference type="EMBL" id="PMD15196.1"/>
    </source>
</evidence>
<evidence type="ECO:0008006" key="4">
    <source>
        <dbReference type="Google" id="ProtNLM"/>
    </source>
</evidence>
<proteinExistence type="predicted"/>
<protein>
    <recommendedName>
        <fullName evidence="4">Extracellular membrane protein CFEM domain-containing protein</fullName>
    </recommendedName>
</protein>
<accession>A0A2J6PMU0</accession>
<evidence type="ECO:0000313" key="3">
    <source>
        <dbReference type="Proteomes" id="UP000235672"/>
    </source>
</evidence>
<reference evidence="2 3" key="1">
    <citation type="submission" date="2016-05" db="EMBL/GenBank/DDBJ databases">
        <title>A degradative enzymes factory behind the ericoid mycorrhizal symbiosis.</title>
        <authorList>
            <consortium name="DOE Joint Genome Institute"/>
            <person name="Martino E."/>
            <person name="Morin E."/>
            <person name="Grelet G."/>
            <person name="Kuo A."/>
            <person name="Kohler A."/>
            <person name="Daghino S."/>
            <person name="Barry K."/>
            <person name="Choi C."/>
            <person name="Cichocki N."/>
            <person name="Clum A."/>
            <person name="Copeland A."/>
            <person name="Hainaut M."/>
            <person name="Haridas S."/>
            <person name="Labutti K."/>
            <person name="Lindquist E."/>
            <person name="Lipzen A."/>
            <person name="Khouja H.-R."/>
            <person name="Murat C."/>
            <person name="Ohm R."/>
            <person name="Olson A."/>
            <person name="Spatafora J."/>
            <person name="Veneault-Fourrey C."/>
            <person name="Henrissat B."/>
            <person name="Grigoriev I."/>
            <person name="Martin F."/>
            <person name="Perotto S."/>
        </authorList>
    </citation>
    <scope>NUCLEOTIDE SEQUENCE [LARGE SCALE GENOMIC DNA]</scope>
    <source>
        <strain evidence="2 3">UAMH 7357</strain>
    </source>
</reference>
<keyword evidence="3" id="KW-1185">Reference proteome</keyword>
<dbReference type="EMBL" id="KZ613515">
    <property type="protein sequence ID" value="PMD15196.1"/>
    <property type="molecule type" value="Genomic_DNA"/>
</dbReference>
<evidence type="ECO:0000256" key="1">
    <source>
        <dbReference type="SAM" id="SignalP"/>
    </source>
</evidence>